<accession>A0A9D1K9A2</accession>
<protein>
    <recommendedName>
        <fullName evidence="6">Ferredoxin</fullName>
    </recommendedName>
</protein>
<name>A0A9D1K9A2_9FIRM</name>
<keyword evidence="1 6" id="KW-0813">Transport</keyword>
<evidence type="ECO:0000256" key="6">
    <source>
        <dbReference type="RuleBase" id="RU368020"/>
    </source>
</evidence>
<evidence type="ECO:0000256" key="1">
    <source>
        <dbReference type="ARBA" id="ARBA00022448"/>
    </source>
</evidence>
<dbReference type="PANTHER" id="PTHR36923">
    <property type="entry name" value="FERREDOXIN"/>
    <property type="match status" value="1"/>
</dbReference>
<reference evidence="8" key="1">
    <citation type="submission" date="2020-10" db="EMBL/GenBank/DDBJ databases">
        <authorList>
            <person name="Gilroy R."/>
        </authorList>
    </citation>
    <scope>NUCLEOTIDE SEQUENCE</scope>
    <source>
        <strain evidence="8">14508</strain>
    </source>
</reference>
<dbReference type="GO" id="GO:0005506">
    <property type="term" value="F:iron ion binding"/>
    <property type="evidence" value="ECO:0007669"/>
    <property type="project" value="UniProtKB-UniRule"/>
</dbReference>
<proteinExistence type="predicted"/>
<dbReference type="Proteomes" id="UP000886893">
    <property type="component" value="Unassembled WGS sequence"/>
</dbReference>
<dbReference type="PRINTS" id="PR00352">
    <property type="entry name" value="3FE4SFRDOXIN"/>
</dbReference>
<dbReference type="PANTHER" id="PTHR36923:SF3">
    <property type="entry name" value="FERREDOXIN"/>
    <property type="match status" value="1"/>
</dbReference>
<evidence type="ECO:0000259" key="7">
    <source>
        <dbReference type="PROSITE" id="PS51379"/>
    </source>
</evidence>
<feature type="domain" description="4Fe-4S ferredoxin-type" evidence="7">
    <location>
        <begin position="2"/>
        <end position="32"/>
    </location>
</feature>
<comment type="function">
    <text evidence="6">Ferredoxins are iron-sulfur proteins that transfer electrons in a wide variety of metabolic reactions.</text>
</comment>
<keyword evidence="4 6" id="KW-0408">Iron</keyword>
<evidence type="ECO:0000313" key="8">
    <source>
        <dbReference type="EMBL" id="HIT17007.1"/>
    </source>
</evidence>
<keyword evidence="2 6" id="KW-0479">Metal-binding</keyword>
<gene>
    <name evidence="8" type="ORF">IAD04_01330</name>
</gene>
<evidence type="ECO:0000256" key="2">
    <source>
        <dbReference type="ARBA" id="ARBA00022723"/>
    </source>
</evidence>
<dbReference type="GO" id="GO:0051536">
    <property type="term" value="F:iron-sulfur cluster binding"/>
    <property type="evidence" value="ECO:0007669"/>
    <property type="project" value="UniProtKB-KW"/>
</dbReference>
<dbReference type="Pfam" id="PF13370">
    <property type="entry name" value="Fer4_13"/>
    <property type="match status" value="1"/>
</dbReference>
<dbReference type="InterPro" id="IPR001080">
    <property type="entry name" value="3Fe4S_ferredoxin"/>
</dbReference>
<dbReference type="GO" id="GO:0009055">
    <property type="term" value="F:electron transfer activity"/>
    <property type="evidence" value="ECO:0007669"/>
    <property type="project" value="UniProtKB-UniRule"/>
</dbReference>
<dbReference type="Gene3D" id="3.30.70.20">
    <property type="match status" value="1"/>
</dbReference>
<dbReference type="AlphaFoldDB" id="A0A9D1K9A2"/>
<dbReference type="SUPFAM" id="SSF54862">
    <property type="entry name" value="4Fe-4S ferredoxins"/>
    <property type="match status" value="1"/>
</dbReference>
<sequence>MAKVKVDQEACIGCGMCVSLASAVFAFDASGEKAEVISDEVDSSVEEAAASCPVSAIVIE</sequence>
<dbReference type="EMBL" id="DVKI01000042">
    <property type="protein sequence ID" value="HIT17007.1"/>
    <property type="molecule type" value="Genomic_DNA"/>
</dbReference>
<evidence type="ECO:0000256" key="3">
    <source>
        <dbReference type="ARBA" id="ARBA00022982"/>
    </source>
</evidence>
<evidence type="ECO:0000256" key="4">
    <source>
        <dbReference type="ARBA" id="ARBA00023004"/>
    </source>
</evidence>
<evidence type="ECO:0000256" key="5">
    <source>
        <dbReference type="ARBA" id="ARBA00023014"/>
    </source>
</evidence>
<dbReference type="PROSITE" id="PS51379">
    <property type="entry name" value="4FE4S_FER_2"/>
    <property type="match status" value="1"/>
</dbReference>
<keyword evidence="5 6" id="KW-0411">Iron-sulfur</keyword>
<evidence type="ECO:0000313" key="9">
    <source>
        <dbReference type="Proteomes" id="UP000886893"/>
    </source>
</evidence>
<dbReference type="InterPro" id="IPR017896">
    <property type="entry name" value="4Fe4S_Fe-S-bd"/>
</dbReference>
<reference evidence="8" key="2">
    <citation type="journal article" date="2021" name="PeerJ">
        <title>Extensive microbial diversity within the chicken gut microbiome revealed by metagenomics and culture.</title>
        <authorList>
            <person name="Gilroy R."/>
            <person name="Ravi A."/>
            <person name="Getino M."/>
            <person name="Pursley I."/>
            <person name="Horton D.L."/>
            <person name="Alikhan N.F."/>
            <person name="Baker D."/>
            <person name="Gharbi K."/>
            <person name="Hall N."/>
            <person name="Watson M."/>
            <person name="Adriaenssens E.M."/>
            <person name="Foster-Nyarko E."/>
            <person name="Jarju S."/>
            <person name="Secka A."/>
            <person name="Antonio M."/>
            <person name="Oren A."/>
            <person name="Chaudhuri R.R."/>
            <person name="La Ragione R."/>
            <person name="Hildebrand F."/>
            <person name="Pallen M.J."/>
        </authorList>
    </citation>
    <scope>NUCLEOTIDE SEQUENCE</scope>
    <source>
        <strain evidence="8">14508</strain>
    </source>
</reference>
<dbReference type="InterPro" id="IPR051269">
    <property type="entry name" value="Fe-S_cluster_ET"/>
</dbReference>
<organism evidence="8 9">
    <name type="scientific">Candidatus Caccosoma faecigallinarum</name>
    <dbReference type="NCBI Taxonomy" id="2840720"/>
    <lineage>
        <taxon>Bacteria</taxon>
        <taxon>Bacillati</taxon>
        <taxon>Bacillota</taxon>
        <taxon>Bacillota incertae sedis</taxon>
        <taxon>Candidatus Caccosoma</taxon>
    </lineage>
</organism>
<keyword evidence="3 6" id="KW-0249">Electron transport</keyword>
<comment type="caution">
    <text evidence="8">The sequence shown here is derived from an EMBL/GenBank/DDBJ whole genome shotgun (WGS) entry which is preliminary data.</text>
</comment>